<gene>
    <name evidence="1" type="ORF">CDOO_05140</name>
</gene>
<name>A0A097IJH3_9CORY</name>
<dbReference type="Proteomes" id="UP000029914">
    <property type="component" value="Chromosome"/>
</dbReference>
<dbReference type="EMBL" id="CP006764">
    <property type="protein sequence ID" value="AIT62253.1"/>
    <property type="molecule type" value="Genomic_DNA"/>
</dbReference>
<dbReference type="AlphaFoldDB" id="A0A097IJH3"/>
<dbReference type="eggNOG" id="ENOG503211W">
    <property type="taxonomic scope" value="Bacteria"/>
</dbReference>
<sequence length="143" mass="16547">MRHDVLESEVAILPGSAKNESFLSQPQLHAPRPRMQRRKVLIDAYGLALAGFAPIPWEGLQPAERKKIEERDRQELVTRWVIPLTWKGRDYLRDHLSDSERALLVPRFPGSEPTRLFLPGVRGLSPAEFAEVYDTAFRRYWRG</sequence>
<proteinExistence type="predicted"/>
<dbReference type="RefSeq" id="WP_018022632.1">
    <property type="nucleotide sequence ID" value="NZ_AQUX01000010.1"/>
</dbReference>
<dbReference type="KEGG" id="cdo:CDOO_05140"/>
<accession>A0A097IJH3</accession>
<reference evidence="1 2" key="1">
    <citation type="submission" date="2013-09" db="EMBL/GenBank/DDBJ databases">
        <title>Complete genome sequence of Corynebacterium doosanense CAU 212(T) (=DSM 45436(T)), isolated from activated sludge.</title>
        <authorList>
            <person name="Schaffert L."/>
            <person name="Albersmeier A."/>
            <person name="Kalinowski J."/>
            <person name="Ruckert C."/>
        </authorList>
    </citation>
    <scope>NUCLEOTIDE SEQUENCE [LARGE SCALE GENOMIC DNA]</scope>
    <source>
        <strain evidence="1 2">CAU 212</strain>
    </source>
</reference>
<protein>
    <submittedName>
        <fullName evidence="1">Uncharacterized protein</fullName>
    </submittedName>
</protein>
<dbReference type="HOGENOM" id="CLU_1802865_0_0_11"/>
<evidence type="ECO:0000313" key="2">
    <source>
        <dbReference type="Proteomes" id="UP000029914"/>
    </source>
</evidence>
<keyword evidence="2" id="KW-1185">Reference proteome</keyword>
<dbReference type="OrthoDB" id="4965522at2"/>
<organism evidence="1 2">
    <name type="scientific">Corynebacterium doosanense CAU 212 = DSM 45436</name>
    <dbReference type="NCBI Taxonomy" id="558173"/>
    <lineage>
        <taxon>Bacteria</taxon>
        <taxon>Bacillati</taxon>
        <taxon>Actinomycetota</taxon>
        <taxon>Actinomycetes</taxon>
        <taxon>Mycobacteriales</taxon>
        <taxon>Corynebacteriaceae</taxon>
        <taxon>Corynebacterium</taxon>
    </lineage>
</organism>
<evidence type="ECO:0000313" key="1">
    <source>
        <dbReference type="EMBL" id="AIT62253.1"/>
    </source>
</evidence>